<dbReference type="Gene3D" id="2.20.28.20">
    <property type="entry name" value="Methionyl-tRNA synthetase, Zn-domain"/>
    <property type="match status" value="1"/>
</dbReference>
<dbReference type="InterPro" id="IPR023458">
    <property type="entry name" value="Met-tRNA_ligase_1"/>
</dbReference>
<evidence type="ECO:0000256" key="12">
    <source>
        <dbReference type="ARBA" id="ARBA00022884"/>
    </source>
</evidence>
<dbReference type="InterPro" id="IPR012340">
    <property type="entry name" value="NA-bd_OB-fold"/>
</dbReference>
<dbReference type="InterPro" id="IPR002547">
    <property type="entry name" value="tRNA-bd_dom"/>
</dbReference>
<dbReference type="NCBIfam" id="TIGR00399">
    <property type="entry name" value="metG_C_term"/>
    <property type="match status" value="1"/>
</dbReference>
<dbReference type="PROSITE" id="PS50886">
    <property type="entry name" value="TRBD"/>
    <property type="match status" value="1"/>
</dbReference>
<proteinExistence type="inferred from homology"/>
<dbReference type="Pfam" id="PF19303">
    <property type="entry name" value="Anticodon_3"/>
    <property type="match status" value="1"/>
</dbReference>
<keyword evidence="12 16" id="KW-0694">RNA-binding</keyword>
<dbReference type="GO" id="GO:0006431">
    <property type="term" value="P:methionyl-tRNA aminoacylation"/>
    <property type="evidence" value="ECO:0007669"/>
    <property type="project" value="UniProtKB-UniRule"/>
</dbReference>
<dbReference type="InterPro" id="IPR014729">
    <property type="entry name" value="Rossmann-like_a/b/a_fold"/>
</dbReference>
<dbReference type="FunFam" id="2.20.28.20:FF:000001">
    <property type="entry name" value="Methionine--tRNA ligase"/>
    <property type="match status" value="1"/>
</dbReference>
<dbReference type="GO" id="GO:0046872">
    <property type="term" value="F:metal ion binding"/>
    <property type="evidence" value="ECO:0007669"/>
    <property type="project" value="UniProtKB-KW"/>
</dbReference>
<evidence type="ECO:0000313" key="19">
    <source>
        <dbReference type="EMBL" id="TWD78688.1"/>
    </source>
</evidence>
<keyword evidence="6 16" id="KW-0820">tRNA-binding</keyword>
<dbReference type="CDD" id="cd07957">
    <property type="entry name" value="Anticodon_Ia_Met"/>
    <property type="match status" value="1"/>
</dbReference>
<dbReference type="InterPro" id="IPR001412">
    <property type="entry name" value="aa-tRNA-synth_I_CS"/>
</dbReference>
<dbReference type="InterPro" id="IPR015413">
    <property type="entry name" value="Methionyl/Leucyl_tRNA_Synth"/>
</dbReference>
<dbReference type="InterPro" id="IPR029038">
    <property type="entry name" value="MetRS_Zn"/>
</dbReference>
<feature type="short sequence motif" description="'HIGH' region" evidence="16">
    <location>
        <begin position="77"/>
        <end position="87"/>
    </location>
</feature>
<keyword evidence="5 16" id="KW-0963">Cytoplasm</keyword>
<dbReference type="GO" id="GO:0005829">
    <property type="term" value="C:cytosol"/>
    <property type="evidence" value="ECO:0007669"/>
    <property type="project" value="TreeGrafter"/>
</dbReference>
<dbReference type="AlphaFoldDB" id="A0A561BIL8"/>
<dbReference type="InterPro" id="IPR014758">
    <property type="entry name" value="Met-tRNA_synth"/>
</dbReference>
<evidence type="ECO:0000256" key="7">
    <source>
        <dbReference type="ARBA" id="ARBA00022598"/>
    </source>
</evidence>
<evidence type="ECO:0000256" key="6">
    <source>
        <dbReference type="ARBA" id="ARBA00022555"/>
    </source>
</evidence>
<comment type="similarity">
    <text evidence="3 16">Belongs to the class-I aminoacyl-tRNA synthetase family. MetG type 1 subfamily.</text>
</comment>
<dbReference type="SUPFAM" id="SSF50249">
    <property type="entry name" value="Nucleic acid-binding proteins"/>
    <property type="match status" value="1"/>
</dbReference>
<evidence type="ECO:0000259" key="18">
    <source>
        <dbReference type="PROSITE" id="PS50886"/>
    </source>
</evidence>
<feature type="binding site" evidence="16">
    <location>
        <position position="208"/>
    </location>
    <ligand>
        <name>Zn(2+)</name>
        <dbReference type="ChEBI" id="CHEBI:29105"/>
    </ligand>
</feature>
<dbReference type="Pfam" id="PF01588">
    <property type="entry name" value="tRNA_bind"/>
    <property type="match status" value="1"/>
</dbReference>
<dbReference type="CDD" id="cd02800">
    <property type="entry name" value="tRNA_bind_EcMetRS_like"/>
    <property type="match status" value="1"/>
</dbReference>
<feature type="region of interest" description="Disordered" evidence="17">
    <location>
        <begin position="45"/>
        <end position="66"/>
    </location>
</feature>
<evidence type="ECO:0000256" key="15">
    <source>
        <dbReference type="ARBA" id="ARBA00047364"/>
    </source>
</evidence>
<evidence type="ECO:0000256" key="4">
    <source>
        <dbReference type="ARBA" id="ARBA00011738"/>
    </source>
</evidence>
<keyword evidence="8 16" id="KW-0479">Metal-binding</keyword>
<dbReference type="InterPro" id="IPR004495">
    <property type="entry name" value="Met-tRNA-synth_bsu_C"/>
</dbReference>
<organism evidence="19 20">
    <name type="scientific">Variovorax beijingensis</name>
    <dbReference type="NCBI Taxonomy" id="2496117"/>
    <lineage>
        <taxon>Bacteria</taxon>
        <taxon>Pseudomonadati</taxon>
        <taxon>Pseudomonadota</taxon>
        <taxon>Betaproteobacteria</taxon>
        <taxon>Burkholderiales</taxon>
        <taxon>Comamonadaceae</taxon>
        <taxon>Variovorax</taxon>
    </lineage>
</organism>
<name>A0A561BIL8_9BURK</name>
<keyword evidence="13 16" id="KW-0648">Protein biosynthesis</keyword>
<dbReference type="NCBIfam" id="TIGR00398">
    <property type="entry name" value="metG"/>
    <property type="match status" value="1"/>
</dbReference>
<accession>A0A561BIL8</accession>
<dbReference type="CDD" id="cd00814">
    <property type="entry name" value="MetRS_core"/>
    <property type="match status" value="1"/>
</dbReference>
<evidence type="ECO:0000256" key="5">
    <source>
        <dbReference type="ARBA" id="ARBA00022490"/>
    </source>
</evidence>
<evidence type="ECO:0000256" key="10">
    <source>
        <dbReference type="ARBA" id="ARBA00022833"/>
    </source>
</evidence>
<dbReference type="Proteomes" id="UP000319722">
    <property type="component" value="Unassembled WGS sequence"/>
</dbReference>
<evidence type="ECO:0000256" key="1">
    <source>
        <dbReference type="ARBA" id="ARBA00003314"/>
    </source>
</evidence>
<comment type="subcellular location">
    <subcellularLocation>
        <location evidence="2 16">Cytoplasm</location>
    </subcellularLocation>
</comment>
<feature type="binding site" evidence="16">
    <location>
        <position position="224"/>
    </location>
    <ligand>
        <name>Zn(2+)</name>
        <dbReference type="ChEBI" id="CHEBI:29105"/>
    </ligand>
</feature>
<keyword evidence="14 16" id="KW-0030">Aminoacyl-tRNA synthetase</keyword>
<dbReference type="SUPFAM" id="SSF47323">
    <property type="entry name" value="Anticodon-binding domain of a subclass of class I aminoacyl-tRNA synthetases"/>
    <property type="match status" value="1"/>
</dbReference>
<dbReference type="PROSITE" id="PS00178">
    <property type="entry name" value="AA_TRNA_LIGASE_I"/>
    <property type="match status" value="1"/>
</dbReference>
<evidence type="ECO:0000256" key="16">
    <source>
        <dbReference type="HAMAP-Rule" id="MF_00098"/>
    </source>
</evidence>
<evidence type="ECO:0000256" key="11">
    <source>
        <dbReference type="ARBA" id="ARBA00022840"/>
    </source>
</evidence>
<evidence type="ECO:0000256" key="14">
    <source>
        <dbReference type="ARBA" id="ARBA00023146"/>
    </source>
</evidence>
<dbReference type="Gene3D" id="3.40.50.620">
    <property type="entry name" value="HUPs"/>
    <property type="match status" value="1"/>
</dbReference>
<keyword evidence="10 16" id="KW-0862">Zinc</keyword>
<dbReference type="GO" id="GO:0000049">
    <property type="term" value="F:tRNA binding"/>
    <property type="evidence" value="ECO:0007669"/>
    <property type="project" value="UniProtKB-UniRule"/>
</dbReference>
<keyword evidence="9 16" id="KW-0547">Nucleotide-binding</keyword>
<dbReference type="SUPFAM" id="SSF52374">
    <property type="entry name" value="Nucleotidylyl transferase"/>
    <property type="match status" value="1"/>
</dbReference>
<dbReference type="PANTHER" id="PTHR45765:SF1">
    <property type="entry name" value="METHIONINE--TRNA LIGASE, CYTOPLASMIC"/>
    <property type="match status" value="1"/>
</dbReference>
<dbReference type="EC" id="6.1.1.10" evidence="16"/>
<feature type="region of interest" description="Disordered" evidence="17">
    <location>
        <begin position="1"/>
        <end position="31"/>
    </location>
</feature>
<evidence type="ECO:0000256" key="17">
    <source>
        <dbReference type="SAM" id="MobiDB-lite"/>
    </source>
</evidence>
<dbReference type="PANTHER" id="PTHR45765">
    <property type="entry name" value="METHIONINE--TRNA LIGASE"/>
    <property type="match status" value="1"/>
</dbReference>
<feature type="binding site" evidence="16">
    <location>
        <position position="411"/>
    </location>
    <ligand>
        <name>ATP</name>
        <dbReference type="ChEBI" id="CHEBI:30616"/>
    </ligand>
</feature>
<gene>
    <name evidence="16" type="primary">metG</name>
    <name evidence="19" type="ORF">FB547_107223</name>
</gene>
<comment type="catalytic activity">
    <reaction evidence="15 16">
        <text>tRNA(Met) + L-methionine + ATP = L-methionyl-tRNA(Met) + AMP + diphosphate</text>
        <dbReference type="Rhea" id="RHEA:13481"/>
        <dbReference type="Rhea" id="RHEA-COMP:9667"/>
        <dbReference type="Rhea" id="RHEA-COMP:9698"/>
        <dbReference type="ChEBI" id="CHEBI:30616"/>
        <dbReference type="ChEBI" id="CHEBI:33019"/>
        <dbReference type="ChEBI" id="CHEBI:57844"/>
        <dbReference type="ChEBI" id="CHEBI:78442"/>
        <dbReference type="ChEBI" id="CHEBI:78530"/>
        <dbReference type="ChEBI" id="CHEBI:456215"/>
        <dbReference type="EC" id="6.1.1.10"/>
    </reaction>
</comment>
<dbReference type="GO" id="GO:0005524">
    <property type="term" value="F:ATP binding"/>
    <property type="evidence" value="ECO:0007669"/>
    <property type="project" value="UniProtKB-UniRule"/>
</dbReference>
<keyword evidence="11 16" id="KW-0067">ATP-binding</keyword>
<dbReference type="GO" id="GO:0004825">
    <property type="term" value="F:methionine-tRNA ligase activity"/>
    <property type="evidence" value="ECO:0007669"/>
    <property type="project" value="UniProtKB-UniRule"/>
</dbReference>
<evidence type="ECO:0000313" key="20">
    <source>
        <dbReference type="Proteomes" id="UP000319722"/>
    </source>
</evidence>
<feature type="binding site" evidence="16">
    <location>
        <position position="221"/>
    </location>
    <ligand>
        <name>Zn(2+)</name>
        <dbReference type="ChEBI" id="CHEBI:29105"/>
    </ligand>
</feature>
<evidence type="ECO:0000256" key="8">
    <source>
        <dbReference type="ARBA" id="ARBA00022723"/>
    </source>
</evidence>
<dbReference type="FunFam" id="2.40.50.140:FF:000042">
    <property type="entry name" value="Methionine--tRNA ligase"/>
    <property type="match status" value="1"/>
</dbReference>
<dbReference type="InterPro" id="IPR041872">
    <property type="entry name" value="Anticodon_Met"/>
</dbReference>
<dbReference type="PRINTS" id="PR01041">
    <property type="entry name" value="TRNASYNTHMET"/>
</dbReference>
<dbReference type="Gene3D" id="2.40.50.140">
    <property type="entry name" value="Nucleic acid-binding proteins"/>
    <property type="match status" value="1"/>
</dbReference>
<keyword evidence="7 16" id="KW-0436">Ligase</keyword>
<dbReference type="Gene3D" id="1.10.730.10">
    <property type="entry name" value="Isoleucyl-tRNA Synthetase, Domain 1"/>
    <property type="match status" value="1"/>
</dbReference>
<evidence type="ECO:0000256" key="13">
    <source>
        <dbReference type="ARBA" id="ARBA00022917"/>
    </source>
</evidence>
<comment type="caution">
    <text evidence="19">The sequence shown here is derived from an EMBL/GenBank/DDBJ whole genome shotgun (WGS) entry which is preliminary data.</text>
</comment>
<dbReference type="Pfam" id="PF09334">
    <property type="entry name" value="tRNA-synt_1g"/>
    <property type="match status" value="1"/>
</dbReference>
<feature type="domain" description="TRNA-binding" evidence="18">
    <location>
        <begin position="653"/>
        <end position="759"/>
    </location>
</feature>
<feature type="short sequence motif" description="'KMSKS' region" evidence="16">
    <location>
        <begin position="408"/>
        <end position="412"/>
    </location>
</feature>
<protein>
    <recommendedName>
        <fullName evidence="16">Methionine--tRNA ligase</fullName>
        <ecNumber evidence="16">6.1.1.10</ecNumber>
    </recommendedName>
    <alternativeName>
        <fullName evidence="16">Methionyl-tRNA synthetase</fullName>
        <shortName evidence="16">MetRS</shortName>
    </alternativeName>
</protein>
<sequence length="759" mass="83558">MRGMEHTSRRRHPGTLRVTGSARRGKTADAGARIDGIRHAAVLPPKMPGSRKFVRHSPKAPSPMSAPRKLFVTTALPYANGKFHIGHMMEYIQADIWVRNQRMNGAEVNFVCADDAHGAAITIAADKAGVTPQAFVAEIAAGRKPYLDGYYISFDNWHSTDAPENHQLAQDIYRDLRANGLIETKSVEQFYDPEKGMFLADRFIKGECPNCHSKDQYGDNCEVCGAVYAPTELINPYSALSGAKPELRSSDHFFFKLSDPRCEAYLKEWTAAPGHVQSEVQNKIREWLYKDDEGKGGLGDWDISRDAPYFGIEIPDAPGKYFYVWLDAPVGYLASLKNLLDKRCIELGGDGISYTEYMADPDLEQVHFIGKDIITFHTLFWPAMLHFSGRKAPDAVYVHGHLTVSGEKMSKSRGTGIDPLRYLSIGLDPEWLRYYIAAKLNGRNEDIDFNPEDFVARVNSDLVGKYINIASRAAGFIGKRFGGKLGEVSADGDALLFALRDAAPQLHSLYDGRDYARALREVMALADKVNEYVDQNKPWELAKKEGQEARLHDVCTVCIEAFRLLTLYLKPVLPALAANVEAFLKISPLAWADAAQSLPAGHAIGEYKHLMQRADAKVVDKLFDAPEPAPAAAVAQEALPGGEAIAPAITIDDFAKIDLRIAKIVACEKVEGSTKLLRLTLDAGEGKTRNVFSGIASAYQPEQLVGKLTVLVANLAPRKMKFGISEGMVLAASHGDEKAHPGIHVLEPWPGATPGMRVR</sequence>
<feature type="binding site" evidence="16">
    <location>
        <position position="211"/>
    </location>
    <ligand>
        <name>Zn(2+)</name>
        <dbReference type="ChEBI" id="CHEBI:29105"/>
    </ligand>
</feature>
<comment type="cofactor">
    <cofactor evidence="16">
        <name>Zn(2+)</name>
        <dbReference type="ChEBI" id="CHEBI:29105"/>
    </cofactor>
    <text evidence="16">Binds 1 zinc ion per subunit.</text>
</comment>
<evidence type="ECO:0000256" key="3">
    <source>
        <dbReference type="ARBA" id="ARBA00008258"/>
    </source>
</evidence>
<dbReference type="NCBIfam" id="NF001100">
    <property type="entry name" value="PRK00133.1"/>
    <property type="match status" value="1"/>
</dbReference>
<reference evidence="19 20" key="1">
    <citation type="submission" date="2019-06" db="EMBL/GenBank/DDBJ databases">
        <title>Sorghum-associated microbial communities from plants grown in Nebraska, USA.</title>
        <authorList>
            <person name="Schachtman D."/>
        </authorList>
    </citation>
    <scope>NUCLEOTIDE SEQUENCE [LARGE SCALE GENOMIC DNA]</scope>
    <source>
        <strain evidence="19 20">T529</strain>
    </source>
</reference>
<evidence type="ECO:0000256" key="9">
    <source>
        <dbReference type="ARBA" id="ARBA00022741"/>
    </source>
</evidence>
<comment type="subunit">
    <text evidence="4 16">Homodimer.</text>
</comment>
<evidence type="ECO:0000256" key="2">
    <source>
        <dbReference type="ARBA" id="ARBA00004496"/>
    </source>
</evidence>
<dbReference type="SUPFAM" id="SSF57770">
    <property type="entry name" value="Methionyl-tRNA synthetase (MetRS), Zn-domain"/>
    <property type="match status" value="1"/>
</dbReference>
<dbReference type="InterPro" id="IPR033911">
    <property type="entry name" value="MetRS_core"/>
</dbReference>
<dbReference type="InterPro" id="IPR009080">
    <property type="entry name" value="tRNAsynth_Ia_anticodon-bd"/>
</dbReference>
<comment type="function">
    <text evidence="1 16">Is required not only for elongation of protein synthesis but also for the initiation of all mRNA translation through initiator tRNA(fMet) aminoacylation.</text>
</comment>
<dbReference type="HAMAP" id="MF_00098">
    <property type="entry name" value="Met_tRNA_synth_type1"/>
    <property type="match status" value="1"/>
</dbReference>
<dbReference type="EMBL" id="VIVL01000007">
    <property type="protein sequence ID" value="TWD78688.1"/>
    <property type="molecule type" value="Genomic_DNA"/>
</dbReference>